<gene>
    <name evidence="11" type="ordered locus">MTR_5g016940</name>
</gene>
<evidence type="ECO:0000256" key="6">
    <source>
        <dbReference type="ARBA" id="ARBA00022786"/>
    </source>
</evidence>
<dbReference type="GO" id="GO:0008270">
    <property type="term" value="F:zinc ion binding"/>
    <property type="evidence" value="ECO:0007669"/>
    <property type="project" value="UniProtKB-KW"/>
</dbReference>
<dbReference type="GO" id="GO:0061630">
    <property type="term" value="F:ubiquitin protein ligase activity"/>
    <property type="evidence" value="ECO:0000318"/>
    <property type="project" value="GO_Central"/>
</dbReference>
<dbReference type="PANTHER" id="PTHR22937">
    <property type="entry name" value="E3 UBIQUITIN-PROTEIN LIGASE RNF165"/>
    <property type="match status" value="1"/>
</dbReference>
<dbReference type="InterPro" id="IPR001841">
    <property type="entry name" value="Znf_RING"/>
</dbReference>
<name>G7K6K4_MEDTR</name>
<keyword evidence="7" id="KW-0862">Zinc</keyword>
<evidence type="ECO:0000256" key="1">
    <source>
        <dbReference type="ARBA" id="ARBA00000900"/>
    </source>
</evidence>
<dbReference type="SMART" id="SM00184">
    <property type="entry name" value="RING"/>
    <property type="match status" value="1"/>
</dbReference>
<dbReference type="PANTHER" id="PTHR22937:SF163">
    <property type="entry name" value="RING-TYPE E3 UBIQUITIN TRANSFERASE"/>
    <property type="match status" value="1"/>
</dbReference>
<keyword evidence="13" id="KW-1185">Reference proteome</keyword>
<dbReference type="EC" id="2.3.2.27" evidence="2"/>
<dbReference type="EMBL" id="CM001221">
    <property type="protein sequence ID" value="AES94661.2"/>
    <property type="molecule type" value="Genomic_DNA"/>
</dbReference>
<dbReference type="Proteomes" id="UP000002051">
    <property type="component" value="Chromosome 5"/>
</dbReference>
<keyword evidence="4" id="KW-0479">Metal-binding</keyword>
<reference evidence="11 13" key="2">
    <citation type="journal article" date="2014" name="BMC Genomics">
        <title>An improved genome release (version Mt4.0) for the model legume Medicago truncatula.</title>
        <authorList>
            <person name="Tang H."/>
            <person name="Krishnakumar V."/>
            <person name="Bidwell S."/>
            <person name="Rosen B."/>
            <person name="Chan A."/>
            <person name="Zhou S."/>
            <person name="Gentzbittel L."/>
            <person name="Childs K.L."/>
            <person name="Yandell M."/>
            <person name="Gundlach H."/>
            <person name="Mayer K.F."/>
            <person name="Schwartz D.C."/>
            <person name="Town C.D."/>
        </authorList>
    </citation>
    <scope>GENOME REANNOTATION</scope>
    <source>
        <strain evidence="12 13">cv. Jemalong A17</strain>
    </source>
</reference>
<dbReference type="HOGENOM" id="CLU_031590_0_0_1"/>
<dbReference type="InterPro" id="IPR013083">
    <property type="entry name" value="Znf_RING/FYVE/PHD"/>
</dbReference>
<evidence type="ECO:0000256" key="9">
    <source>
        <dbReference type="SAM" id="MobiDB-lite"/>
    </source>
</evidence>
<feature type="compositionally biased region" description="Polar residues" evidence="9">
    <location>
        <begin position="88"/>
        <end position="98"/>
    </location>
</feature>
<reference evidence="12" key="3">
    <citation type="submission" date="2015-04" db="UniProtKB">
        <authorList>
            <consortium name="EnsemblPlants"/>
        </authorList>
    </citation>
    <scope>IDENTIFICATION</scope>
    <source>
        <strain evidence="12">cv. Jemalong A17</strain>
    </source>
</reference>
<evidence type="ECO:0000256" key="3">
    <source>
        <dbReference type="ARBA" id="ARBA00022679"/>
    </source>
</evidence>
<evidence type="ECO:0000256" key="4">
    <source>
        <dbReference type="ARBA" id="ARBA00022723"/>
    </source>
</evidence>
<evidence type="ECO:0000256" key="2">
    <source>
        <dbReference type="ARBA" id="ARBA00012483"/>
    </source>
</evidence>
<dbReference type="EnsemblPlants" id="AES94661">
    <property type="protein sequence ID" value="AES94661"/>
    <property type="gene ID" value="MTR_5g016940"/>
</dbReference>
<evidence type="ECO:0000313" key="12">
    <source>
        <dbReference type="EnsemblPlants" id="AES94661"/>
    </source>
</evidence>
<keyword evidence="6" id="KW-0833">Ubl conjugation pathway</keyword>
<evidence type="ECO:0000256" key="8">
    <source>
        <dbReference type="PROSITE-ProRule" id="PRU00175"/>
    </source>
</evidence>
<evidence type="ECO:0000256" key="7">
    <source>
        <dbReference type="ARBA" id="ARBA00022833"/>
    </source>
</evidence>
<reference evidence="11 13" key="1">
    <citation type="journal article" date="2011" name="Nature">
        <title>The Medicago genome provides insight into the evolution of rhizobial symbioses.</title>
        <authorList>
            <person name="Young N.D."/>
            <person name="Debelle F."/>
            <person name="Oldroyd G.E."/>
            <person name="Geurts R."/>
            <person name="Cannon S.B."/>
            <person name="Udvardi M.K."/>
            <person name="Benedito V.A."/>
            <person name="Mayer K.F."/>
            <person name="Gouzy J."/>
            <person name="Schoof H."/>
            <person name="Van de Peer Y."/>
            <person name="Proost S."/>
            <person name="Cook D.R."/>
            <person name="Meyers B.C."/>
            <person name="Spannagl M."/>
            <person name="Cheung F."/>
            <person name="De Mita S."/>
            <person name="Krishnakumar V."/>
            <person name="Gundlach H."/>
            <person name="Zhou S."/>
            <person name="Mudge J."/>
            <person name="Bharti A.K."/>
            <person name="Murray J.D."/>
            <person name="Naoumkina M.A."/>
            <person name="Rosen B."/>
            <person name="Silverstein K.A."/>
            <person name="Tang H."/>
            <person name="Rombauts S."/>
            <person name="Zhao P.X."/>
            <person name="Zhou P."/>
            <person name="Barbe V."/>
            <person name="Bardou P."/>
            <person name="Bechner M."/>
            <person name="Bellec A."/>
            <person name="Berger A."/>
            <person name="Berges H."/>
            <person name="Bidwell S."/>
            <person name="Bisseling T."/>
            <person name="Choisne N."/>
            <person name="Couloux A."/>
            <person name="Denny R."/>
            <person name="Deshpande S."/>
            <person name="Dai X."/>
            <person name="Doyle J.J."/>
            <person name="Dudez A.M."/>
            <person name="Farmer A.D."/>
            <person name="Fouteau S."/>
            <person name="Franken C."/>
            <person name="Gibelin C."/>
            <person name="Gish J."/>
            <person name="Goldstein S."/>
            <person name="Gonzalez A.J."/>
            <person name="Green P.J."/>
            <person name="Hallab A."/>
            <person name="Hartog M."/>
            <person name="Hua A."/>
            <person name="Humphray S.J."/>
            <person name="Jeong D.H."/>
            <person name="Jing Y."/>
            <person name="Jocker A."/>
            <person name="Kenton S.M."/>
            <person name="Kim D.J."/>
            <person name="Klee K."/>
            <person name="Lai H."/>
            <person name="Lang C."/>
            <person name="Lin S."/>
            <person name="Macmil S.L."/>
            <person name="Magdelenat G."/>
            <person name="Matthews L."/>
            <person name="McCorrison J."/>
            <person name="Monaghan E.L."/>
            <person name="Mun J.H."/>
            <person name="Najar F.Z."/>
            <person name="Nicholson C."/>
            <person name="Noirot C."/>
            <person name="O'Bleness M."/>
            <person name="Paule C.R."/>
            <person name="Poulain J."/>
            <person name="Prion F."/>
            <person name="Qin B."/>
            <person name="Qu C."/>
            <person name="Retzel E.F."/>
            <person name="Riddle C."/>
            <person name="Sallet E."/>
            <person name="Samain S."/>
            <person name="Samson N."/>
            <person name="Sanders I."/>
            <person name="Saurat O."/>
            <person name="Scarpelli C."/>
            <person name="Schiex T."/>
            <person name="Segurens B."/>
            <person name="Severin A.J."/>
            <person name="Sherrier D.J."/>
            <person name="Shi R."/>
            <person name="Sims S."/>
            <person name="Singer S.R."/>
            <person name="Sinharoy S."/>
            <person name="Sterck L."/>
            <person name="Viollet A."/>
            <person name="Wang B.B."/>
            <person name="Wang K."/>
            <person name="Wang M."/>
            <person name="Wang X."/>
            <person name="Warfsmann J."/>
            <person name="Weissenbach J."/>
            <person name="White D.D."/>
            <person name="White J.D."/>
            <person name="Wiley G.B."/>
            <person name="Wincker P."/>
            <person name="Xing Y."/>
            <person name="Yang L."/>
            <person name="Yao Z."/>
            <person name="Ying F."/>
            <person name="Zhai J."/>
            <person name="Zhou L."/>
            <person name="Zuber A."/>
            <person name="Denarie J."/>
            <person name="Dixon R.A."/>
            <person name="May G.D."/>
            <person name="Schwartz D.C."/>
            <person name="Rogers J."/>
            <person name="Quetier F."/>
            <person name="Town C.D."/>
            <person name="Roe B.A."/>
        </authorList>
    </citation>
    <scope>NUCLEOTIDE SEQUENCE [LARGE SCALE GENOMIC DNA]</scope>
    <source>
        <strain evidence="11">A17</strain>
        <strain evidence="12 13">cv. Jemalong A17</strain>
    </source>
</reference>
<sequence length="348" mass="39512">MANQYRLGNQHNEEIKEAHIVMQLTEPAGGSNYQRSAFVGGNNSNVNSISSFNDEINTITIGTRNDELFRANSLLKRNRSPDPFIRGETSNQGSQVDRSSIRRRTLPPPFHIHQDNVNTSSLPQETFWDKFLMYEDADIDAGPSSATTQFEINSPPHVRLFSEGRVNQIASPKIAHVWPSSSIPPQQPITTSDASLSNYNRLNPPPFPLGSGFTIAAQTDQYIQTESGLPRSENVASHGGIYGNFISTSHELRLERNMLMVEVSNYWPDEIYEWGPKEGEIFLYIQQNTEETSTMNQTCTICQEDYIDGEHIGRLHCTHIYHLDCIKQWFEVKNACPFCKKPTRIMWI</sequence>
<dbReference type="PROSITE" id="PS50089">
    <property type="entry name" value="ZF_RING_2"/>
    <property type="match status" value="1"/>
</dbReference>
<protein>
    <recommendedName>
        <fullName evidence="2">RING-type E3 ubiquitin transferase</fullName>
        <ecNumber evidence="2">2.3.2.27</ecNumber>
    </recommendedName>
</protein>
<dbReference type="eggNOG" id="KOG0800">
    <property type="taxonomic scope" value="Eukaryota"/>
</dbReference>
<comment type="catalytic activity">
    <reaction evidence="1">
        <text>S-ubiquitinyl-[E2 ubiquitin-conjugating enzyme]-L-cysteine + [acceptor protein]-L-lysine = [E2 ubiquitin-conjugating enzyme]-L-cysteine + N(6)-ubiquitinyl-[acceptor protein]-L-lysine.</text>
        <dbReference type="EC" id="2.3.2.27"/>
    </reaction>
</comment>
<feature type="region of interest" description="Disordered" evidence="9">
    <location>
        <begin position="80"/>
        <end position="100"/>
    </location>
</feature>
<evidence type="ECO:0000313" key="11">
    <source>
        <dbReference type="EMBL" id="AES94661.2"/>
    </source>
</evidence>
<keyword evidence="3" id="KW-0808">Transferase</keyword>
<dbReference type="Pfam" id="PF13639">
    <property type="entry name" value="zf-RING_2"/>
    <property type="match status" value="1"/>
</dbReference>
<organism evidence="11 13">
    <name type="scientific">Medicago truncatula</name>
    <name type="common">Barrel medic</name>
    <name type="synonym">Medicago tribuloides</name>
    <dbReference type="NCBI Taxonomy" id="3880"/>
    <lineage>
        <taxon>Eukaryota</taxon>
        <taxon>Viridiplantae</taxon>
        <taxon>Streptophyta</taxon>
        <taxon>Embryophyta</taxon>
        <taxon>Tracheophyta</taxon>
        <taxon>Spermatophyta</taxon>
        <taxon>Magnoliopsida</taxon>
        <taxon>eudicotyledons</taxon>
        <taxon>Gunneridae</taxon>
        <taxon>Pentapetalae</taxon>
        <taxon>rosids</taxon>
        <taxon>fabids</taxon>
        <taxon>Fabales</taxon>
        <taxon>Fabaceae</taxon>
        <taxon>Papilionoideae</taxon>
        <taxon>50 kb inversion clade</taxon>
        <taxon>NPAAA clade</taxon>
        <taxon>Hologalegina</taxon>
        <taxon>IRL clade</taxon>
        <taxon>Trifolieae</taxon>
        <taxon>Medicago</taxon>
    </lineage>
</organism>
<proteinExistence type="predicted"/>
<dbReference type="CDD" id="cd16469">
    <property type="entry name" value="RING-H2_RNF24-like"/>
    <property type="match status" value="1"/>
</dbReference>
<keyword evidence="5 8" id="KW-0863">Zinc-finger</keyword>
<accession>A0A0C3XCC6</accession>
<dbReference type="InterPro" id="IPR045191">
    <property type="entry name" value="MBR1/2-like"/>
</dbReference>
<accession>G7K6K4</accession>
<dbReference type="PaxDb" id="3880-AES94661"/>
<dbReference type="SUPFAM" id="SSF57850">
    <property type="entry name" value="RING/U-box"/>
    <property type="match status" value="1"/>
</dbReference>
<dbReference type="AlphaFoldDB" id="G7K6K4"/>
<dbReference type="STRING" id="3880.G7K6K4"/>
<evidence type="ECO:0000259" key="10">
    <source>
        <dbReference type="PROSITE" id="PS50089"/>
    </source>
</evidence>
<dbReference type="Gene3D" id="3.30.40.10">
    <property type="entry name" value="Zinc/RING finger domain, C3HC4 (zinc finger)"/>
    <property type="match status" value="1"/>
</dbReference>
<evidence type="ECO:0000256" key="5">
    <source>
        <dbReference type="ARBA" id="ARBA00022771"/>
    </source>
</evidence>
<feature type="domain" description="RING-type" evidence="10">
    <location>
        <begin position="299"/>
        <end position="340"/>
    </location>
</feature>
<evidence type="ECO:0000313" key="13">
    <source>
        <dbReference type="Proteomes" id="UP000002051"/>
    </source>
</evidence>